<reference evidence="1 2" key="1">
    <citation type="submission" date="2015-05" db="EMBL/GenBank/DDBJ databases">
        <title>Distinctive expansion of gene families associated with plant cell wall degradation and secondary metabolism in the genomes of grapevine trunk pathogens.</title>
        <authorList>
            <person name="Lawrence D.P."/>
            <person name="Travadon R."/>
            <person name="Rolshausen P.E."/>
            <person name="Baumgartner K."/>
        </authorList>
    </citation>
    <scope>NUCLEOTIDE SEQUENCE [LARGE SCALE GENOMIC DNA]</scope>
    <source>
        <strain evidence="1">DA912</strain>
    </source>
</reference>
<organism evidence="1 2">
    <name type="scientific">Diaporthe ampelina</name>
    <dbReference type="NCBI Taxonomy" id="1214573"/>
    <lineage>
        <taxon>Eukaryota</taxon>
        <taxon>Fungi</taxon>
        <taxon>Dikarya</taxon>
        <taxon>Ascomycota</taxon>
        <taxon>Pezizomycotina</taxon>
        <taxon>Sordariomycetes</taxon>
        <taxon>Sordariomycetidae</taxon>
        <taxon>Diaporthales</taxon>
        <taxon>Diaporthaceae</taxon>
        <taxon>Diaporthe</taxon>
    </lineage>
</organism>
<proteinExistence type="predicted"/>
<comment type="caution">
    <text evidence="1">The sequence shown here is derived from an EMBL/GenBank/DDBJ whole genome shotgun (WGS) entry which is preliminary data.</text>
</comment>
<sequence>MDDSSKTLHTDQLTAENLQMADINTQMINIDSVQQTIRQQALESESNGIESSVRELKRLPHETEGVQTCLHETSGARPRSLVQLLHIFDMSNEILREILEDVKGDFETMDDKYPSDGIESIQSLRLTYEDQDIATLRQACERQRQLFIEQSVLL</sequence>
<accession>A0A0G2HJZ6</accession>
<dbReference type="EMBL" id="LCUC01000165">
    <property type="protein sequence ID" value="KKY35333.1"/>
    <property type="molecule type" value="Genomic_DNA"/>
</dbReference>
<reference evidence="1 2" key="2">
    <citation type="submission" date="2015-05" db="EMBL/GenBank/DDBJ databases">
        <authorList>
            <person name="Morales-Cruz A."/>
            <person name="Amrine K.C."/>
            <person name="Cantu D."/>
        </authorList>
    </citation>
    <scope>NUCLEOTIDE SEQUENCE [LARGE SCALE GENOMIC DNA]</scope>
    <source>
        <strain evidence="1">DA912</strain>
    </source>
</reference>
<name>A0A0G2HJZ6_9PEZI</name>
<dbReference type="Proteomes" id="UP000034680">
    <property type="component" value="Unassembled WGS sequence"/>
</dbReference>
<keyword evidence="2" id="KW-1185">Reference proteome</keyword>
<evidence type="ECO:0000313" key="2">
    <source>
        <dbReference type="Proteomes" id="UP000034680"/>
    </source>
</evidence>
<gene>
    <name evidence="1" type="ORF">UCDDA912_g04691</name>
</gene>
<dbReference type="OrthoDB" id="5244665at2759"/>
<protein>
    <submittedName>
        <fullName evidence="1">Uncharacterized protein</fullName>
    </submittedName>
</protein>
<evidence type="ECO:0000313" key="1">
    <source>
        <dbReference type="EMBL" id="KKY35333.1"/>
    </source>
</evidence>
<dbReference type="AlphaFoldDB" id="A0A0G2HJZ6"/>